<reference evidence="2" key="1">
    <citation type="submission" date="2023-10" db="EMBL/GenBank/DDBJ databases">
        <authorList>
            <person name="Chen Y."/>
            <person name="Shah S."/>
            <person name="Dougan E. K."/>
            <person name="Thang M."/>
            <person name="Chan C."/>
        </authorList>
    </citation>
    <scope>NUCLEOTIDE SEQUENCE [LARGE SCALE GENOMIC DNA]</scope>
</reference>
<organism evidence="2 3">
    <name type="scientific">Prorocentrum cordatum</name>
    <dbReference type="NCBI Taxonomy" id="2364126"/>
    <lineage>
        <taxon>Eukaryota</taxon>
        <taxon>Sar</taxon>
        <taxon>Alveolata</taxon>
        <taxon>Dinophyceae</taxon>
        <taxon>Prorocentrales</taxon>
        <taxon>Prorocentraceae</taxon>
        <taxon>Prorocentrum</taxon>
    </lineage>
</organism>
<evidence type="ECO:0000313" key="3">
    <source>
        <dbReference type="Proteomes" id="UP001189429"/>
    </source>
</evidence>
<comment type="caution">
    <text evidence="2">The sequence shown here is derived from an EMBL/GenBank/DDBJ whole genome shotgun (WGS) entry which is preliminary data.</text>
</comment>
<feature type="region of interest" description="Disordered" evidence="1">
    <location>
        <begin position="131"/>
        <end position="165"/>
    </location>
</feature>
<evidence type="ECO:0000313" key="2">
    <source>
        <dbReference type="EMBL" id="CAK0855185.1"/>
    </source>
</evidence>
<protein>
    <submittedName>
        <fullName evidence="2">Uncharacterized protein</fullName>
    </submittedName>
</protein>
<name>A0ABN9U7T0_9DINO</name>
<dbReference type="EMBL" id="CAUYUJ010015527">
    <property type="protein sequence ID" value="CAK0855185.1"/>
    <property type="molecule type" value="Genomic_DNA"/>
</dbReference>
<gene>
    <name evidence="2" type="ORF">PCOR1329_LOCUS45992</name>
</gene>
<keyword evidence="3" id="KW-1185">Reference proteome</keyword>
<feature type="compositionally biased region" description="Basic and acidic residues" evidence="1">
    <location>
        <begin position="131"/>
        <end position="140"/>
    </location>
</feature>
<accession>A0ABN9U7T0</accession>
<proteinExistence type="predicted"/>
<evidence type="ECO:0000256" key="1">
    <source>
        <dbReference type="SAM" id="MobiDB-lite"/>
    </source>
</evidence>
<dbReference type="Proteomes" id="UP001189429">
    <property type="component" value="Unassembled WGS sequence"/>
</dbReference>
<sequence length="179" mass="20216">MQIIGNVRGYFKRQPSSRGYSAAPQPTVQRRTSLRLQWLLNARPSNNPNNCNIHGAPPGKCEDASNVSLDVERSELQFNLTRTMRETLLANFIRSGQPGQDAEGSLPQRHRVRQIEQLLLRLLAETIRSLHKDSDPEPRHGCPAALQGQRTRGQMPTMKHYGLADEVADKLGREDIWKS</sequence>